<sequence length="182" mass="20744">MLKLTAYYGEYCVIFSNFTFITKDLKMKKIKVPIKYGIAISAGLIAYFLVLSLFDAHKNPFFSLFNGVIMAFGMYEAIKNYRLESGTKFKYQKGFMVGLFTGFNATMIFTIFFGIYSTELNPNFLNELLTMWRSDYSTSVGIILFVVAIMGFATSFVLTLAFMQLFKDSWNTSDGKKHTLGN</sequence>
<feature type="transmembrane region" description="Helical" evidence="1">
    <location>
        <begin position="60"/>
        <end position="78"/>
    </location>
</feature>
<name>A0A495PY70_9FLAO</name>
<dbReference type="EMBL" id="RBLG01000001">
    <property type="protein sequence ID" value="RKS55189.1"/>
    <property type="molecule type" value="Genomic_DNA"/>
</dbReference>
<dbReference type="Pfam" id="PF13858">
    <property type="entry name" value="DUF4199"/>
    <property type="match status" value="1"/>
</dbReference>
<keyword evidence="1" id="KW-0472">Membrane</keyword>
<organism evidence="2 3">
    <name type="scientific">Gillisia mitskevichiae</name>
    <dbReference type="NCBI Taxonomy" id="270921"/>
    <lineage>
        <taxon>Bacteria</taxon>
        <taxon>Pseudomonadati</taxon>
        <taxon>Bacteroidota</taxon>
        <taxon>Flavobacteriia</taxon>
        <taxon>Flavobacteriales</taxon>
        <taxon>Flavobacteriaceae</taxon>
        <taxon>Gillisia</taxon>
    </lineage>
</organism>
<keyword evidence="1" id="KW-0812">Transmembrane</keyword>
<gene>
    <name evidence="2" type="ORF">BC962_0148</name>
</gene>
<dbReference type="AlphaFoldDB" id="A0A495PY70"/>
<accession>A0A495PY70</accession>
<proteinExistence type="predicted"/>
<dbReference type="InterPro" id="IPR025250">
    <property type="entry name" value="DUF4199"/>
</dbReference>
<evidence type="ECO:0000256" key="1">
    <source>
        <dbReference type="SAM" id="Phobius"/>
    </source>
</evidence>
<feature type="transmembrane region" description="Helical" evidence="1">
    <location>
        <begin position="34"/>
        <end position="54"/>
    </location>
</feature>
<evidence type="ECO:0000313" key="3">
    <source>
        <dbReference type="Proteomes" id="UP000276282"/>
    </source>
</evidence>
<comment type="caution">
    <text evidence="2">The sequence shown here is derived from an EMBL/GenBank/DDBJ whole genome shotgun (WGS) entry which is preliminary data.</text>
</comment>
<reference evidence="2 3" key="1">
    <citation type="submission" date="2018-10" db="EMBL/GenBank/DDBJ databases">
        <title>Genomic Encyclopedia of Archaeal and Bacterial Type Strains, Phase II (KMG-II): from individual species to whole genera.</title>
        <authorList>
            <person name="Goeker M."/>
        </authorList>
    </citation>
    <scope>NUCLEOTIDE SEQUENCE [LARGE SCALE GENOMIC DNA]</scope>
    <source>
        <strain evidence="2 3">DSM 19839</strain>
    </source>
</reference>
<feature type="transmembrane region" description="Helical" evidence="1">
    <location>
        <begin position="94"/>
        <end position="116"/>
    </location>
</feature>
<evidence type="ECO:0000313" key="2">
    <source>
        <dbReference type="EMBL" id="RKS55189.1"/>
    </source>
</evidence>
<dbReference type="Proteomes" id="UP000276282">
    <property type="component" value="Unassembled WGS sequence"/>
</dbReference>
<keyword evidence="1" id="KW-1133">Transmembrane helix</keyword>
<feature type="transmembrane region" description="Helical" evidence="1">
    <location>
        <begin position="136"/>
        <end position="163"/>
    </location>
</feature>
<protein>
    <submittedName>
        <fullName evidence="2">Uncharacterized protein DUF4199</fullName>
    </submittedName>
</protein>
<keyword evidence="3" id="KW-1185">Reference proteome</keyword>